<evidence type="ECO:0000256" key="2">
    <source>
        <dbReference type="SAM" id="Coils"/>
    </source>
</evidence>
<organism evidence="8 9">
    <name type="scientific">Cnephaeus nilssonii</name>
    <name type="common">Northern bat</name>
    <name type="synonym">Eptesicus nilssonii</name>
    <dbReference type="NCBI Taxonomy" id="3371016"/>
    <lineage>
        <taxon>Eukaryota</taxon>
        <taxon>Metazoa</taxon>
        <taxon>Chordata</taxon>
        <taxon>Craniata</taxon>
        <taxon>Vertebrata</taxon>
        <taxon>Euteleostomi</taxon>
        <taxon>Mammalia</taxon>
        <taxon>Eutheria</taxon>
        <taxon>Laurasiatheria</taxon>
        <taxon>Chiroptera</taxon>
        <taxon>Yangochiroptera</taxon>
        <taxon>Vespertilionidae</taxon>
        <taxon>Cnephaeus</taxon>
    </lineage>
</organism>
<evidence type="ECO:0000259" key="7">
    <source>
        <dbReference type="Pfam" id="PF15058"/>
    </source>
</evidence>
<dbReference type="Pfam" id="PF02538">
    <property type="entry name" value="Hydantoinase_B"/>
    <property type="match status" value="1"/>
</dbReference>
<evidence type="ECO:0000256" key="1">
    <source>
        <dbReference type="ARBA" id="ARBA00010403"/>
    </source>
</evidence>
<dbReference type="PANTHER" id="PTHR11365">
    <property type="entry name" value="5-OXOPROLINASE RELATED"/>
    <property type="match status" value="1"/>
</dbReference>
<evidence type="ECO:0000259" key="4">
    <source>
        <dbReference type="Pfam" id="PF01968"/>
    </source>
</evidence>
<dbReference type="GO" id="GO:0005829">
    <property type="term" value="C:cytosol"/>
    <property type="evidence" value="ECO:0007669"/>
    <property type="project" value="TreeGrafter"/>
</dbReference>
<evidence type="ECO:0000259" key="5">
    <source>
        <dbReference type="Pfam" id="PF02538"/>
    </source>
</evidence>
<dbReference type="Pfam" id="PF05378">
    <property type="entry name" value="Hydant_A_N"/>
    <property type="match status" value="1"/>
</dbReference>
<accession>A0AA40HIE5</accession>
<comment type="similarity">
    <text evidence="1">Belongs to the oxoprolinase family.</text>
</comment>
<dbReference type="GO" id="GO:0017168">
    <property type="term" value="F:5-oxoprolinase (ATP-hydrolyzing) activity"/>
    <property type="evidence" value="ECO:0007669"/>
    <property type="project" value="TreeGrafter"/>
</dbReference>
<keyword evidence="2" id="KW-0175">Coiled coil</keyword>
<feature type="domain" description="Hydantoinase/oxoprolinase N-terminal" evidence="6">
    <location>
        <begin position="106"/>
        <end position="308"/>
    </location>
</feature>
<dbReference type="InterPro" id="IPR003692">
    <property type="entry name" value="Hydantoinase_B"/>
</dbReference>
<name>A0AA40HIE5_CNENI</name>
<gene>
    <name evidence="8" type="ORF">QTO34_007485</name>
</gene>
<dbReference type="InterPro" id="IPR008040">
    <property type="entry name" value="Hydant_A_N"/>
</dbReference>
<feature type="domain" description="Hydantoinase B/oxoprolinase" evidence="5">
    <location>
        <begin position="941"/>
        <end position="1403"/>
    </location>
</feature>
<dbReference type="EMBL" id="JAULJE010000019">
    <property type="protein sequence ID" value="KAK1331809.1"/>
    <property type="molecule type" value="Genomic_DNA"/>
</dbReference>
<feature type="region of interest" description="Disordered" evidence="3">
    <location>
        <begin position="1395"/>
        <end position="1424"/>
    </location>
</feature>
<feature type="domain" description="Hydantoinase A/oxoprolinase" evidence="4">
    <location>
        <begin position="327"/>
        <end position="626"/>
    </location>
</feature>
<dbReference type="InterPro" id="IPR045079">
    <property type="entry name" value="Oxoprolinase-like"/>
</dbReference>
<dbReference type="PANTHER" id="PTHR11365:SF2">
    <property type="entry name" value="5-OXOPROLINASE"/>
    <property type="match status" value="1"/>
</dbReference>
<dbReference type="Pfam" id="PF01968">
    <property type="entry name" value="Hydantoinase_A"/>
    <property type="match status" value="1"/>
</dbReference>
<evidence type="ECO:0000313" key="9">
    <source>
        <dbReference type="Proteomes" id="UP001177744"/>
    </source>
</evidence>
<dbReference type="Proteomes" id="UP001177744">
    <property type="component" value="Unassembled WGS sequence"/>
</dbReference>
<dbReference type="InterPro" id="IPR029385">
    <property type="entry name" value="Speriolin_N"/>
</dbReference>
<feature type="domain" description="Speriolin N-terminal" evidence="7">
    <location>
        <begin position="4"/>
        <end position="55"/>
    </location>
</feature>
<dbReference type="Pfam" id="PF15058">
    <property type="entry name" value="Speriolin_N"/>
    <property type="match status" value="1"/>
</dbReference>
<keyword evidence="9" id="KW-1185">Reference proteome</keyword>
<protein>
    <recommendedName>
        <fullName evidence="10">5-oxoprolinase</fullName>
    </recommendedName>
</protein>
<reference evidence="8" key="1">
    <citation type="submission" date="2023-06" db="EMBL/GenBank/DDBJ databases">
        <title>Reference genome for the Northern bat (Eptesicus nilssonii), a most northern bat species.</title>
        <authorList>
            <person name="Laine V.N."/>
            <person name="Pulliainen A.T."/>
            <person name="Lilley T.M."/>
        </authorList>
    </citation>
    <scope>NUCLEOTIDE SEQUENCE</scope>
    <source>
        <strain evidence="8">BLF_Eptnil</strain>
        <tissue evidence="8">Kidney</tissue>
    </source>
</reference>
<evidence type="ECO:0000256" key="3">
    <source>
        <dbReference type="SAM" id="MobiDB-lite"/>
    </source>
</evidence>
<feature type="compositionally biased region" description="Pro residues" evidence="3">
    <location>
        <begin position="1406"/>
        <end position="1417"/>
    </location>
</feature>
<proteinExistence type="inferred from homology"/>
<sequence length="1435" mass="153620">MPGMSLLSSYEGLRQEIQRLAQENEELRRLVQLIQENQELKLVLRNRGSSLGFYGSELLAEVASSPRLPRRRTIKFKDAERGLQPEESLLDSSPVTMGSPEGRFHFAIDRGGTFTDVFAQCPGGHVRVLKLLSEDPANYVDAPTEGIRRILEQEGGVLLPRDRPLDTSRIASIRMGTTVATNALLERQGERVALLVTRGFRDLLHVGTQAREDLFDLAVPMPEMLYEEVLEVDERVVLYRGEPGSGTPVKGCTGDLLEVQRPVDLGALRGKLEGLLARGIRSLAVVLMHSYTWAQHEQQVGALAREMGFTHVSLSSEAMPMVRIVPRGHTACADAYLTPAIQRYVQGFCRGFQGQLKDVQVLFMRSDGGLAPMDAFSGSRAVLSGPAGGVVGYSATTYHAEGGQPVIGFDMGGTSTDVSRYAGEFEHVFEASTAGVTLQAPQLDINTVAAGGGSRLFFRSGLFVVGPESAGAHPGPACYRKGGPLTVTDANLVLGRLLPASFPCIFGPGEDQPLSPEASRKALEAVAADINSFLTNGPCPTSPLSLEEVAMGFVRVANEAMCRPIRALTQARGHDPSAHVLACFGGAGGQHACAIARALGMDTVYIHRHSGLLSALGLALADVVHEAQEPCSLPYVPETFMQLDQRLSRLEEQCIDALRAQGFPRWVLGAGLGWAQGLQHPRCPLACSAPGFPDGAGPLRAVLREEGTTRLEEVGQASSQGACVRVPPVHPRRSQIHTESFLHLRYQGTDCALMVSAHQHPATARSPRAGDFGAAFVERYMREFGFVIPERSVVVDDVRVRGTGCSGLRLEDVAKTQTGPPRVDKMTQCYFEGGYQETPVFLLGELGYGHKLQGPCLIIDNNSTILVEPGCQAEVTETGDIRISVGAETPGTVGAQLDPIHLSIFSHRFMSIADGPHPAAHGHLHQHQGAPRLLLRPLRARRGLVSNAPHIPVHLGAMQETVQFQIQHLGADLHPGDVLLSNHPSAGGSHLPDLTVITPSGHHADIGGITPGSMPPHSTSLQQEGAVFLSFKLVQGGVFQEEAVTEALQAPGKIPGCSGTRNLHDNLSDLRAQVAANQKGIQLVGELIGQYGLDVVQAYMGHIQANAELAVRDMLRAFGSSRQARGLPLEVSAEDHMDDGSPIRLRVHINLSQGSAVFDFSGTGPEVFGNLNAPRAITLSALIYCLRCLVGRDIPLNQGCLVPVRVVIPKGSILDPSPEAAVVGGNVLTSQRVVDVILGAFGACAASQGCMNNVTLGNAHMGYYETVAGGAGAGPGWHGRSGVHSHMTNTRITDPEILESRYPVILRRFELRLGSGGRGRFRGGDGVVRELLFREEALLSVLTERRAFRPYGLHGGEPGARGLNLLIRKDGRTVNLGGKTSVPVYPGDVFCLHTPGGGGYGDPEDPVPPPGSPPQPPSFSKRGSVYEYHKAQEAV</sequence>
<evidence type="ECO:0000259" key="6">
    <source>
        <dbReference type="Pfam" id="PF05378"/>
    </source>
</evidence>
<evidence type="ECO:0000313" key="8">
    <source>
        <dbReference type="EMBL" id="KAK1331809.1"/>
    </source>
</evidence>
<evidence type="ECO:0008006" key="10">
    <source>
        <dbReference type="Google" id="ProtNLM"/>
    </source>
</evidence>
<feature type="coiled-coil region" evidence="2">
    <location>
        <begin position="10"/>
        <end position="40"/>
    </location>
</feature>
<dbReference type="InterPro" id="IPR002821">
    <property type="entry name" value="Hydantoinase_A"/>
</dbReference>
<dbReference type="GO" id="GO:0006749">
    <property type="term" value="P:glutathione metabolic process"/>
    <property type="evidence" value="ECO:0007669"/>
    <property type="project" value="TreeGrafter"/>
</dbReference>
<comment type="caution">
    <text evidence="8">The sequence shown here is derived from an EMBL/GenBank/DDBJ whole genome shotgun (WGS) entry which is preliminary data.</text>
</comment>